<protein>
    <submittedName>
        <fullName evidence="1">Uncharacterized protein</fullName>
    </submittedName>
</protein>
<name>A0ABR2JFW4_9EUKA</name>
<evidence type="ECO:0000313" key="2">
    <source>
        <dbReference type="Proteomes" id="UP001470230"/>
    </source>
</evidence>
<accession>A0ABR2JFW4</accession>
<organism evidence="1 2">
    <name type="scientific">Tritrichomonas musculus</name>
    <dbReference type="NCBI Taxonomy" id="1915356"/>
    <lineage>
        <taxon>Eukaryota</taxon>
        <taxon>Metamonada</taxon>
        <taxon>Parabasalia</taxon>
        <taxon>Tritrichomonadida</taxon>
        <taxon>Tritrichomonadidae</taxon>
        <taxon>Tritrichomonas</taxon>
    </lineage>
</organism>
<keyword evidence="2" id="KW-1185">Reference proteome</keyword>
<dbReference type="EMBL" id="JAPFFF010000012">
    <property type="protein sequence ID" value="KAK8876674.1"/>
    <property type="molecule type" value="Genomic_DNA"/>
</dbReference>
<proteinExistence type="predicted"/>
<sequence>MIKCPTISSGSGLKAALSFIYNLLKEKSQNQQNSDEELPYFTSFKYQLCKFLNSEVSKIKRIIYSVKPQDEFVLQPSSDALR</sequence>
<evidence type="ECO:0000313" key="1">
    <source>
        <dbReference type="EMBL" id="KAK8876674.1"/>
    </source>
</evidence>
<dbReference type="Proteomes" id="UP001470230">
    <property type="component" value="Unassembled WGS sequence"/>
</dbReference>
<reference evidence="1 2" key="1">
    <citation type="submission" date="2024-04" db="EMBL/GenBank/DDBJ databases">
        <title>Tritrichomonas musculus Genome.</title>
        <authorList>
            <person name="Alves-Ferreira E."/>
            <person name="Grigg M."/>
            <person name="Lorenzi H."/>
            <person name="Galac M."/>
        </authorList>
    </citation>
    <scope>NUCLEOTIDE SEQUENCE [LARGE SCALE GENOMIC DNA]</scope>
    <source>
        <strain evidence="1 2">EAF2021</strain>
    </source>
</reference>
<gene>
    <name evidence="1" type="ORF">M9Y10_006894</name>
</gene>
<comment type="caution">
    <text evidence="1">The sequence shown here is derived from an EMBL/GenBank/DDBJ whole genome shotgun (WGS) entry which is preliminary data.</text>
</comment>